<dbReference type="InterPro" id="IPR050961">
    <property type="entry name" value="BolA/IbaG_stress_morph_reg"/>
</dbReference>
<accession>A0A249DYA6</accession>
<dbReference type="Gene3D" id="3.30.300.90">
    <property type="entry name" value="BolA-like"/>
    <property type="match status" value="1"/>
</dbReference>
<evidence type="ECO:0000313" key="3">
    <source>
        <dbReference type="EMBL" id="ASX26533.1"/>
    </source>
</evidence>
<reference evidence="4" key="1">
    <citation type="submission" date="2016-06" db="EMBL/GenBank/DDBJ databases">
        <authorList>
            <person name="Chen W."/>
            <person name="Hasegawa D.K."/>
        </authorList>
    </citation>
    <scope>NUCLEOTIDE SEQUENCE [LARGE SCALE GENOMIC DNA]</scope>
    <source>
        <strain evidence="4">MEAM1</strain>
    </source>
</reference>
<dbReference type="PANTHER" id="PTHR46229">
    <property type="entry name" value="BOLA TRANSCRIPTION REGULATOR"/>
    <property type="match status" value="1"/>
</dbReference>
<dbReference type="SUPFAM" id="SSF82657">
    <property type="entry name" value="BolA-like"/>
    <property type="match status" value="1"/>
</dbReference>
<name>A0A249DYA6_9ENTR</name>
<dbReference type="InterPro" id="IPR036065">
    <property type="entry name" value="BolA-like_sf"/>
</dbReference>
<dbReference type="InterPro" id="IPR002634">
    <property type="entry name" value="BolA"/>
</dbReference>
<sequence length="82" mass="9396">MQKKIKDSLLDALSLEALFITEQGNHFEVIAVGDLFSGMSSLKRQQTIYAPLMKYITNKSIHAVSIKTYTVQEWKEFKRTSV</sequence>
<protein>
    <submittedName>
        <fullName evidence="3">Uncharacterized protein</fullName>
    </submittedName>
</protein>
<evidence type="ECO:0000313" key="4">
    <source>
        <dbReference type="Proteomes" id="UP000216438"/>
    </source>
</evidence>
<evidence type="ECO:0000256" key="1">
    <source>
        <dbReference type="ARBA" id="ARBA00005578"/>
    </source>
</evidence>
<organism evidence="3 4">
    <name type="scientific">Candidatus Hamiltonella defensa</name>
    <name type="common">Bemisia tabaci</name>
    <dbReference type="NCBI Taxonomy" id="672795"/>
    <lineage>
        <taxon>Bacteria</taxon>
        <taxon>Pseudomonadati</taxon>
        <taxon>Pseudomonadota</taxon>
        <taxon>Gammaproteobacteria</taxon>
        <taxon>Enterobacterales</taxon>
        <taxon>Enterobacteriaceae</taxon>
        <taxon>aphid secondary symbionts</taxon>
        <taxon>Candidatus Williamhamiltonella</taxon>
    </lineage>
</organism>
<gene>
    <name evidence="3" type="ORF">BA171_05650</name>
</gene>
<proteinExistence type="inferred from homology"/>
<dbReference type="Pfam" id="PF01722">
    <property type="entry name" value="BolA"/>
    <property type="match status" value="1"/>
</dbReference>
<dbReference type="PIRSF" id="PIRSF003113">
    <property type="entry name" value="BolA"/>
    <property type="match status" value="1"/>
</dbReference>
<dbReference type="AlphaFoldDB" id="A0A249DYA6"/>
<dbReference type="RefSeq" id="WP_016856833.1">
    <property type="nucleotide sequence ID" value="NZ_CP016303.1"/>
</dbReference>
<reference evidence="3 4" key="2">
    <citation type="submission" date="2017-09" db="EMBL/GenBank/DDBJ databases">
        <title>The genome of whitefly Bemisia tabaci, a global crop pest, provides novel insights into virus transmission, host adaptation and insecticide resistance.</title>
        <authorList>
            <person name="Kaur N."/>
            <person name="Kliot A."/>
            <person name="Pinheiro P.V."/>
            <person name="Luan J."/>
            <person name="Zheng Y."/>
            <person name="Liu W."/>
            <person name="Sun H."/>
            <person name="Yang X."/>
            <person name="Xu Y."/>
            <person name="Luo Y."/>
            <person name="Kruse A."/>
            <person name="Fisher T.W."/>
            <person name="Nelson D.R."/>
            <person name="Elimelech M."/>
            <person name="MacCoss M."/>
            <person name="Johnson R."/>
            <person name="Cohen E."/>
            <person name="Hunter W.B."/>
            <person name="Brown J.K."/>
            <person name="Jander G."/>
            <person name="Cilia M."/>
            <person name="Douglas A.E."/>
            <person name="Ghanim M."/>
            <person name="Simmons A.M."/>
            <person name="Wintermantel W.M."/>
            <person name="Ling K.-S."/>
            <person name="Fei Z."/>
        </authorList>
    </citation>
    <scope>NUCLEOTIDE SEQUENCE [LARGE SCALE GENOMIC DNA]</scope>
    <source>
        <strain evidence="3 4">MEAM1</strain>
    </source>
</reference>
<evidence type="ECO:0000256" key="2">
    <source>
        <dbReference type="RuleBase" id="RU003860"/>
    </source>
</evidence>
<dbReference type="Proteomes" id="UP000216438">
    <property type="component" value="Chromosome"/>
</dbReference>
<dbReference type="PANTHER" id="PTHR46229:SF4">
    <property type="entry name" value="ACID STRESS PROTEIN IBAG"/>
    <property type="match status" value="1"/>
</dbReference>
<comment type="similarity">
    <text evidence="1 2">Belongs to the BolA/IbaG family.</text>
</comment>
<dbReference type="OrthoDB" id="9812890at2"/>
<dbReference type="EMBL" id="CP016303">
    <property type="protein sequence ID" value="ASX26533.1"/>
    <property type="molecule type" value="Genomic_DNA"/>
</dbReference>